<evidence type="ECO:0000256" key="1">
    <source>
        <dbReference type="ARBA" id="ARBA00004651"/>
    </source>
</evidence>
<feature type="transmembrane region" description="Helical" evidence="7">
    <location>
        <begin position="233"/>
        <end position="256"/>
    </location>
</feature>
<dbReference type="AlphaFoldDB" id="A0AAN8JLD4"/>
<keyword evidence="6" id="KW-0297">G-protein coupled receptor</keyword>
<evidence type="ECO:0000259" key="8">
    <source>
        <dbReference type="PROSITE" id="PS50262"/>
    </source>
</evidence>
<feature type="domain" description="G-protein coupled receptors family 1 profile" evidence="8">
    <location>
        <begin position="38"/>
        <end position="288"/>
    </location>
</feature>
<name>A0AAN8JLD4_PATCE</name>
<dbReference type="PANTHER" id="PTHR22750">
    <property type="entry name" value="G-PROTEIN COUPLED RECEPTOR"/>
    <property type="match status" value="1"/>
</dbReference>
<feature type="transmembrane region" description="Helical" evidence="7">
    <location>
        <begin position="92"/>
        <end position="114"/>
    </location>
</feature>
<evidence type="ECO:0000313" key="9">
    <source>
        <dbReference type="EMBL" id="KAK6177455.1"/>
    </source>
</evidence>
<dbReference type="EMBL" id="JAZGQO010000010">
    <property type="protein sequence ID" value="KAK6177455.1"/>
    <property type="molecule type" value="Genomic_DNA"/>
</dbReference>
<dbReference type="Gene3D" id="1.20.1070.10">
    <property type="entry name" value="Rhodopsin 7-helix transmembrane proteins"/>
    <property type="match status" value="1"/>
</dbReference>
<evidence type="ECO:0000256" key="4">
    <source>
        <dbReference type="ARBA" id="ARBA00022989"/>
    </source>
</evidence>
<comment type="caution">
    <text evidence="9">The sequence shown here is derived from an EMBL/GenBank/DDBJ whole genome shotgun (WGS) entry which is preliminary data.</text>
</comment>
<protein>
    <recommendedName>
        <fullName evidence="8">G-protein coupled receptors family 1 profile domain-containing protein</fullName>
    </recommendedName>
</protein>
<dbReference type="PRINTS" id="PR00237">
    <property type="entry name" value="GPCRRHODOPSN"/>
</dbReference>
<dbReference type="PROSITE" id="PS00237">
    <property type="entry name" value="G_PROTEIN_RECEP_F1_1"/>
    <property type="match status" value="1"/>
</dbReference>
<gene>
    <name evidence="9" type="ORF">SNE40_015551</name>
</gene>
<evidence type="ECO:0000313" key="10">
    <source>
        <dbReference type="Proteomes" id="UP001347796"/>
    </source>
</evidence>
<keyword evidence="4 7" id="KW-1133">Transmembrane helix</keyword>
<evidence type="ECO:0000256" key="7">
    <source>
        <dbReference type="SAM" id="Phobius"/>
    </source>
</evidence>
<accession>A0AAN8JLD4</accession>
<reference evidence="9 10" key="1">
    <citation type="submission" date="2024-01" db="EMBL/GenBank/DDBJ databases">
        <title>The genome of the rayed Mediterranean limpet Patella caerulea (Linnaeus, 1758).</title>
        <authorList>
            <person name="Anh-Thu Weber A."/>
            <person name="Halstead-Nussloch G."/>
        </authorList>
    </citation>
    <scope>NUCLEOTIDE SEQUENCE [LARGE SCALE GENOMIC DNA]</scope>
    <source>
        <strain evidence="9">AATW-2023a</strain>
        <tissue evidence="9">Whole specimen</tissue>
    </source>
</reference>
<feature type="transmembrane region" description="Helical" evidence="7">
    <location>
        <begin position="22"/>
        <end position="47"/>
    </location>
</feature>
<dbReference type="Proteomes" id="UP001347796">
    <property type="component" value="Unassembled WGS sequence"/>
</dbReference>
<dbReference type="InterPro" id="IPR000276">
    <property type="entry name" value="GPCR_Rhodpsn"/>
</dbReference>
<keyword evidence="6" id="KW-0807">Transducer</keyword>
<proteinExistence type="inferred from homology"/>
<dbReference type="SUPFAM" id="SSF81321">
    <property type="entry name" value="Family A G protein-coupled receptor-like"/>
    <property type="match status" value="1"/>
</dbReference>
<feature type="transmembrane region" description="Helical" evidence="7">
    <location>
        <begin position="59"/>
        <end position="80"/>
    </location>
</feature>
<keyword evidence="2" id="KW-1003">Cell membrane</keyword>
<dbReference type="InterPro" id="IPR017452">
    <property type="entry name" value="GPCR_Rhodpsn_7TM"/>
</dbReference>
<feature type="transmembrane region" description="Helical" evidence="7">
    <location>
        <begin position="135"/>
        <end position="156"/>
    </location>
</feature>
<dbReference type="PROSITE" id="PS50262">
    <property type="entry name" value="G_PROTEIN_RECEP_F1_2"/>
    <property type="match status" value="1"/>
</dbReference>
<dbReference type="Pfam" id="PF00001">
    <property type="entry name" value="7tm_1"/>
    <property type="match status" value="1"/>
</dbReference>
<keyword evidence="10" id="KW-1185">Reference proteome</keyword>
<evidence type="ECO:0000256" key="2">
    <source>
        <dbReference type="ARBA" id="ARBA00022475"/>
    </source>
</evidence>
<evidence type="ECO:0000256" key="3">
    <source>
        <dbReference type="ARBA" id="ARBA00022692"/>
    </source>
</evidence>
<feature type="transmembrane region" description="Helical" evidence="7">
    <location>
        <begin position="176"/>
        <end position="202"/>
    </location>
</feature>
<keyword evidence="3 6" id="KW-0812">Transmembrane</keyword>
<comment type="subcellular location">
    <subcellularLocation>
        <location evidence="1">Cell membrane</location>
        <topology evidence="1">Multi-pass membrane protein</topology>
    </subcellularLocation>
</comment>
<organism evidence="9 10">
    <name type="scientific">Patella caerulea</name>
    <name type="common">Rayed Mediterranean limpet</name>
    <dbReference type="NCBI Taxonomy" id="87958"/>
    <lineage>
        <taxon>Eukaryota</taxon>
        <taxon>Metazoa</taxon>
        <taxon>Spiralia</taxon>
        <taxon>Lophotrochozoa</taxon>
        <taxon>Mollusca</taxon>
        <taxon>Gastropoda</taxon>
        <taxon>Patellogastropoda</taxon>
        <taxon>Patelloidea</taxon>
        <taxon>Patellidae</taxon>
        <taxon>Patella</taxon>
    </lineage>
</organism>
<keyword evidence="6" id="KW-0675">Receptor</keyword>
<evidence type="ECO:0000256" key="5">
    <source>
        <dbReference type="ARBA" id="ARBA00023136"/>
    </source>
</evidence>
<keyword evidence="5 7" id="KW-0472">Membrane</keyword>
<dbReference type="GO" id="GO:0005886">
    <property type="term" value="C:plasma membrane"/>
    <property type="evidence" value="ECO:0007669"/>
    <property type="project" value="UniProtKB-SubCell"/>
</dbReference>
<sequence>MCGSKDLLFVSLNYHCVTKQDFALNLCLAILGIFIILINLLAVVTLVKHTDLQEPTNYFIANLAAADMAIGIFVVYDFFYNILQFKFYIECVLRVGLFISVNIASVFNLTALTYDRYLKITKPYLYIRAFTMKKVKIAEASIWIGSLVCGMLPFFGWSTRDILEICNFFGIMSQSYLIFVLLVFTIPSGVITVVYIIFMVLASRHRAAMALQMSSVSGDAGTLKAWKSFKTTFIIVGAYFLCWGPVGTFTLIVVISDIEETMAVSPNVIFTYLLGFGVLNSILNPIIYATKISVFRRKLFQLFCIRRLQQFKRASFRSISSVFRNSVASNTDNPADQTYGSTLIRVDEASNQSQQSQDESVKLTEHTVEVEKVPDDEVNVSDTVL</sequence>
<dbReference type="GO" id="GO:0004930">
    <property type="term" value="F:G protein-coupled receptor activity"/>
    <property type="evidence" value="ECO:0007669"/>
    <property type="project" value="UniProtKB-KW"/>
</dbReference>
<feature type="transmembrane region" description="Helical" evidence="7">
    <location>
        <begin position="268"/>
        <end position="289"/>
    </location>
</feature>
<evidence type="ECO:0000256" key="6">
    <source>
        <dbReference type="RuleBase" id="RU000688"/>
    </source>
</evidence>
<comment type="similarity">
    <text evidence="6">Belongs to the G-protein coupled receptor 1 family.</text>
</comment>